<feature type="chain" id="PRO_5045561391" description="OmpH family outer membrane protein" evidence="1">
    <location>
        <begin position="19"/>
        <end position="160"/>
    </location>
</feature>
<keyword evidence="3" id="KW-1185">Reference proteome</keyword>
<dbReference type="Proteomes" id="UP000722625">
    <property type="component" value="Unassembled WGS sequence"/>
</dbReference>
<feature type="signal peptide" evidence="1">
    <location>
        <begin position="1"/>
        <end position="18"/>
    </location>
</feature>
<comment type="caution">
    <text evidence="2">The sequence shown here is derived from an EMBL/GenBank/DDBJ whole genome shotgun (WGS) entry which is preliminary data.</text>
</comment>
<name>A0ABS5PI46_9FLAO</name>
<proteinExistence type="predicted"/>
<reference evidence="2 3" key="1">
    <citation type="journal article" date="2018" name="Int. J. Syst. Evol. Microbiol.">
        <title>Flavobacterium chryseum sp. nov. and Flavobacterium psychroterrae sp. nov., novel environmental bacteria isolated from Antarctica.</title>
        <authorList>
            <person name="Kralova S."/>
            <person name="Svec P."/>
            <person name="Busse H.J."/>
            <person name="Stankova E."/>
            <person name="Vaczi P."/>
            <person name="Sedlacek I."/>
        </authorList>
    </citation>
    <scope>NUCLEOTIDE SEQUENCE [LARGE SCALE GENOMIC DNA]</scope>
    <source>
        <strain evidence="2 3">CCM 8827</strain>
    </source>
</reference>
<evidence type="ECO:0000256" key="1">
    <source>
        <dbReference type="SAM" id="SignalP"/>
    </source>
</evidence>
<dbReference type="EMBL" id="JAGYVZ010000040">
    <property type="protein sequence ID" value="MBS7233999.1"/>
    <property type="molecule type" value="Genomic_DNA"/>
</dbReference>
<sequence>MKKLLILLVLTLSVSLNAQSSSKDELAIIQSSYGKSKTDLVNVYMALSPAQTKAFQPVYDSYEAERKVLGQKKIQIIDEYAAKYATLTDADADQLTKANLKNNLEVEKLYDKTYEKAKKVIGATNAAKFIQLEIYLQTTIRGEIQDSIPFIDEIDKTKLN</sequence>
<evidence type="ECO:0000313" key="3">
    <source>
        <dbReference type="Proteomes" id="UP000722625"/>
    </source>
</evidence>
<accession>A0ABS5PI46</accession>
<evidence type="ECO:0008006" key="4">
    <source>
        <dbReference type="Google" id="ProtNLM"/>
    </source>
</evidence>
<organism evidence="2 3">
    <name type="scientific">Flavobacterium psychroterrae</name>
    <dbReference type="NCBI Taxonomy" id="2133767"/>
    <lineage>
        <taxon>Bacteria</taxon>
        <taxon>Pseudomonadati</taxon>
        <taxon>Bacteroidota</taxon>
        <taxon>Flavobacteriia</taxon>
        <taxon>Flavobacteriales</taxon>
        <taxon>Flavobacteriaceae</taxon>
        <taxon>Flavobacterium</taxon>
    </lineage>
</organism>
<gene>
    <name evidence="2" type="ORF">KHA90_23615</name>
</gene>
<protein>
    <recommendedName>
        <fullName evidence="4">OmpH family outer membrane protein</fullName>
    </recommendedName>
</protein>
<dbReference type="RefSeq" id="WP_213307693.1">
    <property type="nucleotide sequence ID" value="NZ_JAGYVZ010000040.1"/>
</dbReference>
<keyword evidence="1" id="KW-0732">Signal</keyword>
<evidence type="ECO:0000313" key="2">
    <source>
        <dbReference type="EMBL" id="MBS7233999.1"/>
    </source>
</evidence>